<evidence type="ECO:0000256" key="6">
    <source>
        <dbReference type="ARBA" id="ARBA00022898"/>
    </source>
</evidence>
<dbReference type="Gene3D" id="3.40.640.10">
    <property type="entry name" value="Type I PLP-dependent aspartate aminotransferase-like (Major domain)"/>
    <property type="match status" value="1"/>
</dbReference>
<dbReference type="CDD" id="cd00609">
    <property type="entry name" value="AAT_like"/>
    <property type="match status" value="1"/>
</dbReference>
<dbReference type="GO" id="GO:0004021">
    <property type="term" value="F:L-alanine:2-oxoglutarate aminotransferase activity"/>
    <property type="evidence" value="ECO:0007669"/>
    <property type="project" value="TreeGrafter"/>
</dbReference>
<dbReference type="PANTHER" id="PTHR11751:SF29">
    <property type="entry name" value="ALANINE TRANSAMINASE"/>
    <property type="match status" value="1"/>
</dbReference>
<evidence type="ECO:0000256" key="2">
    <source>
        <dbReference type="ARBA" id="ARBA00001933"/>
    </source>
</evidence>
<dbReference type="FunFam" id="1.10.287.1970:FF:000001">
    <property type="entry name" value="Alanine aminotransferase 2"/>
    <property type="match status" value="1"/>
</dbReference>
<comment type="cofactor">
    <cofactor evidence="2">
        <name>pyridoxal 5'-phosphate</name>
        <dbReference type="ChEBI" id="CHEBI:597326"/>
    </cofactor>
</comment>
<reference evidence="12 13" key="1">
    <citation type="journal article" date="2024" name="Nat. Commun.">
        <title>Phylogenomics reveals the evolutionary origins of lichenization in chlorophyte algae.</title>
        <authorList>
            <person name="Puginier C."/>
            <person name="Libourel C."/>
            <person name="Otte J."/>
            <person name="Skaloud P."/>
            <person name="Haon M."/>
            <person name="Grisel S."/>
            <person name="Petersen M."/>
            <person name="Berrin J.G."/>
            <person name="Delaux P.M."/>
            <person name="Dal Grande F."/>
            <person name="Keller J."/>
        </authorList>
    </citation>
    <scope>NUCLEOTIDE SEQUENCE [LARGE SCALE GENOMIC DNA]</scope>
    <source>
        <strain evidence="12 13">SAG 2145</strain>
    </source>
</reference>
<evidence type="ECO:0000256" key="8">
    <source>
        <dbReference type="ARBA" id="ARBA00025709"/>
    </source>
</evidence>
<dbReference type="Gene3D" id="3.90.1150.10">
    <property type="entry name" value="Aspartate Aminotransferase, domain 1"/>
    <property type="match status" value="1"/>
</dbReference>
<dbReference type="Proteomes" id="UP001438707">
    <property type="component" value="Unassembled WGS sequence"/>
</dbReference>
<comment type="caution">
    <text evidence="12">The sequence shown here is derived from an EMBL/GenBank/DDBJ whole genome shotgun (WGS) entry which is preliminary data.</text>
</comment>
<evidence type="ECO:0000256" key="7">
    <source>
        <dbReference type="ARBA" id="ARBA00025708"/>
    </source>
</evidence>
<dbReference type="InterPro" id="IPR015421">
    <property type="entry name" value="PyrdxlP-dep_Trfase_major"/>
</dbReference>
<feature type="domain" description="Aminotransferase class I/classII large" evidence="11">
    <location>
        <begin position="101"/>
        <end position="481"/>
    </location>
</feature>
<dbReference type="InterPro" id="IPR015422">
    <property type="entry name" value="PyrdxlP-dep_Trfase_small"/>
</dbReference>
<evidence type="ECO:0000256" key="5">
    <source>
        <dbReference type="ARBA" id="ARBA00022679"/>
    </source>
</evidence>
<dbReference type="Gene3D" id="1.10.287.1970">
    <property type="match status" value="1"/>
</dbReference>
<organism evidence="12 13">
    <name type="scientific">Apatococcus lobatus</name>
    <dbReference type="NCBI Taxonomy" id="904363"/>
    <lineage>
        <taxon>Eukaryota</taxon>
        <taxon>Viridiplantae</taxon>
        <taxon>Chlorophyta</taxon>
        <taxon>core chlorophytes</taxon>
        <taxon>Trebouxiophyceae</taxon>
        <taxon>Chlorellales</taxon>
        <taxon>Chlorellaceae</taxon>
        <taxon>Apatococcus</taxon>
    </lineage>
</organism>
<dbReference type="EMBL" id="JALJOS010000002">
    <property type="protein sequence ID" value="KAK9842927.1"/>
    <property type="molecule type" value="Genomic_DNA"/>
</dbReference>
<dbReference type="SUPFAM" id="SSF53383">
    <property type="entry name" value="PLP-dependent transferases"/>
    <property type="match status" value="1"/>
</dbReference>
<dbReference type="Pfam" id="PF00155">
    <property type="entry name" value="Aminotran_1_2"/>
    <property type="match status" value="1"/>
</dbReference>
<proteinExistence type="inferred from homology"/>
<evidence type="ECO:0000256" key="3">
    <source>
        <dbReference type="ARBA" id="ARBA00011738"/>
    </source>
</evidence>
<name>A0AAW1SBC2_9CHLO</name>
<dbReference type="PANTHER" id="PTHR11751">
    <property type="entry name" value="ALANINE AMINOTRANSFERASE"/>
    <property type="match status" value="1"/>
</dbReference>
<comment type="catalytic activity">
    <reaction evidence="10">
        <text>glycine + 2-oxoglutarate = glyoxylate + L-glutamate</text>
        <dbReference type="Rhea" id="RHEA:14089"/>
        <dbReference type="ChEBI" id="CHEBI:16810"/>
        <dbReference type="ChEBI" id="CHEBI:29985"/>
        <dbReference type="ChEBI" id="CHEBI:36655"/>
        <dbReference type="ChEBI" id="CHEBI:57305"/>
        <dbReference type="EC" id="2.6.1.4"/>
    </reaction>
</comment>
<sequence>MTVSTDEALAKSDAFPLSEKNISAQVRAAQYAVRGEIVIRAGELEEELKKGKKLPYGDSILYCNIGNPQQLGQVPITFFRQVLALCDYPEMMANPHADKIFPKDVLKRAKEYLAAIPGGTGAYTSSQGAPICREHVAAGITHRDHGIKSDPGNIFMSDGASQSVHTILRMLLRGTQDAVLTPIPQYPLYSAALALYNGTLLPYYLDEQNQWALRLDECKSQVDKARSEGQNVRALIVINPGNPTGSVLSEENQKEIVKFCVRESLVLLADEVYQDNIYIAGKTFHSFKRVAVELGKEAEQLVLVSMHSISKGFYGECGRRGGYMEIINLPADVKAQLIKLSSINLCSNVNGQICTAMMMNPPKEGEESYELFAKERQGLLDSLKRRAKLLVTALNKLEGVTCNEAEGALYAMPQLKLPAGAAKAAEESGKPVDFFYCKALLESTGIVTVPGSGFKQAENTYHFRTTILPPEDQIEEVTERLSKFHAEFMKKYSNSS</sequence>
<comment type="pathway">
    <text evidence="8">Photosynthesis; C4 acid pathway.</text>
</comment>
<dbReference type="FunFam" id="3.40.640.10:FF:000012">
    <property type="entry name" value="alanine aminotransferase 2"/>
    <property type="match status" value="1"/>
</dbReference>
<accession>A0AAW1SBC2</accession>
<evidence type="ECO:0000313" key="12">
    <source>
        <dbReference type="EMBL" id="KAK9842927.1"/>
    </source>
</evidence>
<dbReference type="AlphaFoldDB" id="A0AAW1SBC2"/>
<keyword evidence="4" id="KW-0032">Aminotransferase</keyword>
<evidence type="ECO:0000259" key="11">
    <source>
        <dbReference type="Pfam" id="PF00155"/>
    </source>
</evidence>
<evidence type="ECO:0000313" key="13">
    <source>
        <dbReference type="Proteomes" id="UP001438707"/>
    </source>
</evidence>
<comment type="subunit">
    <text evidence="3">Homodimer.</text>
</comment>
<evidence type="ECO:0000256" key="10">
    <source>
        <dbReference type="ARBA" id="ARBA00052537"/>
    </source>
</evidence>
<dbReference type="InterPro" id="IPR015424">
    <property type="entry name" value="PyrdxlP-dep_Trfase"/>
</dbReference>
<dbReference type="GO" id="GO:0008453">
    <property type="term" value="F:alanine-glyoxylate transaminase activity"/>
    <property type="evidence" value="ECO:0007669"/>
    <property type="project" value="UniProtKB-EC"/>
</dbReference>
<dbReference type="InterPro" id="IPR045088">
    <property type="entry name" value="ALAT1/2-like"/>
</dbReference>
<comment type="pathway">
    <text evidence="7">Amino-acid degradation; L-alanine degradation via transaminase pathway; pyruvate from L-alanine: step 1/1.</text>
</comment>
<evidence type="ECO:0000256" key="9">
    <source>
        <dbReference type="ARBA" id="ARBA00025785"/>
    </source>
</evidence>
<dbReference type="GO" id="GO:0030170">
    <property type="term" value="F:pyridoxal phosphate binding"/>
    <property type="evidence" value="ECO:0007669"/>
    <property type="project" value="InterPro"/>
</dbReference>
<keyword evidence="6" id="KW-0663">Pyridoxal phosphate</keyword>
<protein>
    <recommendedName>
        <fullName evidence="11">Aminotransferase class I/classII large domain-containing protein</fullName>
    </recommendedName>
</protein>
<comment type="catalytic activity">
    <reaction evidence="1">
        <text>glyoxylate + L-alanine = glycine + pyruvate</text>
        <dbReference type="Rhea" id="RHEA:24248"/>
        <dbReference type="ChEBI" id="CHEBI:15361"/>
        <dbReference type="ChEBI" id="CHEBI:36655"/>
        <dbReference type="ChEBI" id="CHEBI:57305"/>
        <dbReference type="ChEBI" id="CHEBI:57972"/>
        <dbReference type="EC" id="2.6.1.44"/>
    </reaction>
</comment>
<gene>
    <name evidence="12" type="ORF">WJX74_004489</name>
</gene>
<dbReference type="GO" id="GO:0047958">
    <property type="term" value="F:glycine:2-oxoglutarate aminotransferase activity"/>
    <property type="evidence" value="ECO:0007669"/>
    <property type="project" value="UniProtKB-EC"/>
</dbReference>
<keyword evidence="5" id="KW-0808">Transferase</keyword>
<dbReference type="FunFam" id="3.90.1150.10:FF:000010">
    <property type="entry name" value="Alanine aminotransferase 2"/>
    <property type="match status" value="1"/>
</dbReference>
<evidence type="ECO:0000256" key="4">
    <source>
        <dbReference type="ARBA" id="ARBA00022576"/>
    </source>
</evidence>
<keyword evidence="13" id="KW-1185">Reference proteome</keyword>
<evidence type="ECO:0000256" key="1">
    <source>
        <dbReference type="ARBA" id="ARBA00001781"/>
    </source>
</evidence>
<dbReference type="InterPro" id="IPR004839">
    <property type="entry name" value="Aminotransferase_I/II_large"/>
</dbReference>
<comment type="similarity">
    <text evidence="9">Belongs to the class-I pyridoxal-phosphate-dependent aminotransferase family. Alanine aminotransferase subfamily.</text>
</comment>